<dbReference type="InterPro" id="IPR056703">
    <property type="entry name" value="DUF7801"/>
</dbReference>
<feature type="compositionally biased region" description="Basic and acidic residues" evidence="2">
    <location>
        <begin position="16"/>
        <end position="26"/>
    </location>
</feature>
<keyword evidence="1" id="KW-0175">Coiled coil</keyword>
<feature type="compositionally biased region" description="Low complexity" evidence="2">
    <location>
        <begin position="315"/>
        <end position="340"/>
    </location>
</feature>
<dbReference type="Pfam" id="PF15456">
    <property type="entry name" value="Uds1"/>
    <property type="match status" value="1"/>
</dbReference>
<feature type="region of interest" description="Disordered" evidence="2">
    <location>
        <begin position="463"/>
        <end position="507"/>
    </location>
</feature>
<dbReference type="AlphaFoldDB" id="A0AAD7V5V3"/>
<dbReference type="InterPro" id="IPR029191">
    <property type="entry name" value="Uds1"/>
</dbReference>
<accession>A0AAD7V5V3</accession>
<evidence type="ECO:0000256" key="1">
    <source>
        <dbReference type="SAM" id="Coils"/>
    </source>
</evidence>
<evidence type="ECO:0000313" key="5">
    <source>
        <dbReference type="EMBL" id="KAJ8659143.1"/>
    </source>
</evidence>
<feature type="domain" description="Up-regulated during septation protein 1" evidence="3">
    <location>
        <begin position="197"/>
        <end position="312"/>
    </location>
</feature>
<evidence type="ECO:0000256" key="2">
    <source>
        <dbReference type="SAM" id="MobiDB-lite"/>
    </source>
</evidence>
<dbReference type="EMBL" id="JARTCD010000020">
    <property type="protein sequence ID" value="KAJ8659143.1"/>
    <property type="molecule type" value="Genomic_DNA"/>
</dbReference>
<reference evidence="5 6" key="1">
    <citation type="submission" date="2023-03" db="EMBL/GenBank/DDBJ databases">
        <title>Genome sequence of Lichtheimia ornata CBS 291.66.</title>
        <authorList>
            <person name="Mohabir J.T."/>
            <person name="Shea T.P."/>
            <person name="Kurbessoian T."/>
            <person name="Berby B."/>
            <person name="Fontaine J."/>
            <person name="Livny J."/>
            <person name="Gnirke A."/>
            <person name="Stajich J.E."/>
            <person name="Cuomo C.A."/>
        </authorList>
    </citation>
    <scope>NUCLEOTIDE SEQUENCE [LARGE SCALE GENOMIC DNA]</scope>
    <source>
        <strain evidence="5">CBS 291.66</strain>
    </source>
</reference>
<feature type="compositionally biased region" description="Low complexity" evidence="2">
    <location>
        <begin position="79"/>
        <end position="90"/>
    </location>
</feature>
<dbReference type="Pfam" id="PF25078">
    <property type="entry name" value="DUF7801"/>
    <property type="match status" value="1"/>
</dbReference>
<feature type="compositionally biased region" description="Polar residues" evidence="2">
    <location>
        <begin position="118"/>
        <end position="135"/>
    </location>
</feature>
<dbReference type="Gene3D" id="1.20.5.340">
    <property type="match status" value="1"/>
</dbReference>
<dbReference type="RefSeq" id="XP_058344056.1">
    <property type="nucleotide sequence ID" value="XM_058485229.1"/>
</dbReference>
<feature type="compositionally biased region" description="Basic and acidic residues" evidence="2">
    <location>
        <begin position="495"/>
        <end position="506"/>
    </location>
</feature>
<name>A0AAD7V5V3_9FUNG</name>
<comment type="caution">
    <text evidence="5">The sequence shown here is derived from an EMBL/GenBank/DDBJ whole genome shotgun (WGS) entry which is preliminary data.</text>
</comment>
<proteinExistence type="predicted"/>
<evidence type="ECO:0008006" key="7">
    <source>
        <dbReference type="Google" id="ProtNLM"/>
    </source>
</evidence>
<feature type="coiled-coil region" evidence="1">
    <location>
        <begin position="716"/>
        <end position="750"/>
    </location>
</feature>
<evidence type="ECO:0000259" key="3">
    <source>
        <dbReference type="Pfam" id="PF15456"/>
    </source>
</evidence>
<protein>
    <recommendedName>
        <fullName evidence="7">Up-regulated during septation protein 1 domain-containing protein</fullName>
    </recommendedName>
</protein>
<keyword evidence="6" id="KW-1185">Reference proteome</keyword>
<dbReference type="SUPFAM" id="SSF57997">
    <property type="entry name" value="Tropomyosin"/>
    <property type="match status" value="1"/>
</dbReference>
<feature type="domain" description="DUF7801" evidence="4">
    <location>
        <begin position="652"/>
        <end position="753"/>
    </location>
</feature>
<feature type="region of interest" description="Disordered" evidence="2">
    <location>
        <begin position="313"/>
        <end position="352"/>
    </location>
</feature>
<dbReference type="GeneID" id="83212595"/>
<dbReference type="Proteomes" id="UP001234581">
    <property type="component" value="Unassembled WGS sequence"/>
</dbReference>
<gene>
    <name evidence="5" type="ORF">O0I10_005182</name>
</gene>
<evidence type="ECO:0000313" key="6">
    <source>
        <dbReference type="Proteomes" id="UP001234581"/>
    </source>
</evidence>
<sequence>MNTLPLARISFDDDDRPSGLKLDRTGYTRKGSIGGSAHHTSPVSRFAKPPAWDPIPRSSFESETTVDRYGLSRALPTASTSSGSNHSSDYSGGGPYARASNNRSPSIPARSPHRIRDSQQSTVSSHRPTPSSMSVKSPVMEQHHPVDNNPIPQQTRNNARLSVQVAQLWKNKPVAIKETINEDDTRNEDPMEGLLKQVLVSQALVDAQEYNMLSFEQVERLRKRQTILQDQIAHMRTSLAVAKRVANATHSLLHLEAVKDPRGHHDQSKTYKEAVEATRRTESIAAELISLVEEEAEIHRQIMQHTASALRLEASKPSPSPQQHQPATSMLSPPMSSTSSSPPPSSTMLVDEHSRQELEQLTTALDAFVRRHQLVTGSEPAYLQRSDSGYGSHSEWSTLLASMETEFSSYKAKVERLERQLESSEEKLRLEAASTKKYEVQLRMAQDKREAAEARCKELEESRQQSSIDFLGNMSSSSSSSQDKERISQLEEELHEARSREDELQKRVSTMQGTLADLEVRCTKAESEAGALESRERAASEALTQCQSDLSALRAEKQRWERALKRESVMQLMEGGSESYRAKYEQQVEEQRQEYEAQLQEQHALLDKTTRVKEQLEADYEKMTSVCKDLEDLIRDKNRTVDARDLRINQLEQDIAELRSHQQQARNGGGGGNIQKIEELQRAFTAREQAWLAQSASMETDFEGIMKEFDRLTTTAMEFETDRMKYEQRIEELTRRMQQLEAELTEERISKLGLDTSEGPTTASLRKEFRKLVSDLKADHQRILDRETSERKSVESKLRDMKHEREMARYERVNKGVQTHFIADI</sequence>
<evidence type="ECO:0000259" key="4">
    <source>
        <dbReference type="Pfam" id="PF25078"/>
    </source>
</evidence>
<organism evidence="5 6">
    <name type="scientific">Lichtheimia ornata</name>
    <dbReference type="NCBI Taxonomy" id="688661"/>
    <lineage>
        <taxon>Eukaryota</taxon>
        <taxon>Fungi</taxon>
        <taxon>Fungi incertae sedis</taxon>
        <taxon>Mucoromycota</taxon>
        <taxon>Mucoromycotina</taxon>
        <taxon>Mucoromycetes</taxon>
        <taxon>Mucorales</taxon>
        <taxon>Lichtheimiaceae</taxon>
        <taxon>Lichtheimia</taxon>
    </lineage>
</organism>
<feature type="region of interest" description="Disordered" evidence="2">
    <location>
        <begin position="1"/>
        <end position="154"/>
    </location>
</feature>